<gene>
    <name evidence="3" type="ORF">J4Q44_G00003670</name>
</gene>
<dbReference type="AlphaFoldDB" id="A0AAN8MCV3"/>
<sequence length="124" mass="14129">MLGGIESWVSSLNETHIDLGGDEQCYRNIKHLISHFLTCCITDKPVCWILLYDYCAIGRYIVKGNRGQGLAKALVSSMSRRLYAQGYPVYCFIEEENTLSYSLFTNLGFTEDPQCRAAGYQFNY</sequence>
<evidence type="ECO:0000313" key="4">
    <source>
        <dbReference type="Proteomes" id="UP001356427"/>
    </source>
</evidence>
<keyword evidence="1" id="KW-0012">Acyltransferase</keyword>
<keyword evidence="4" id="KW-1185">Reference proteome</keyword>
<dbReference type="InterPro" id="IPR013653">
    <property type="entry name" value="GCN5-like_dom"/>
</dbReference>
<evidence type="ECO:0000313" key="3">
    <source>
        <dbReference type="EMBL" id="KAK6328389.1"/>
    </source>
</evidence>
<dbReference type="InterPro" id="IPR016181">
    <property type="entry name" value="Acyl_CoA_acyltransferase"/>
</dbReference>
<comment type="caution">
    <text evidence="3">The sequence shown here is derived from an EMBL/GenBank/DDBJ whole genome shotgun (WGS) entry which is preliminary data.</text>
</comment>
<dbReference type="PANTHER" id="PTHR15298">
    <property type="entry name" value="L-COA N-ACYLTRANSFERASE-RELATED"/>
    <property type="match status" value="1"/>
</dbReference>
<protein>
    <recommendedName>
        <fullName evidence="1">Glycine N-acyltransferase-like protein</fullName>
        <ecNumber evidence="1">2.3.1.-</ecNumber>
    </recommendedName>
</protein>
<evidence type="ECO:0000256" key="1">
    <source>
        <dbReference type="RuleBase" id="RU368002"/>
    </source>
</evidence>
<dbReference type="InterPro" id="IPR010313">
    <property type="entry name" value="Glycine_N-acyltransferase"/>
</dbReference>
<name>A0AAN8MCV3_9TELE</name>
<reference evidence="3 4" key="1">
    <citation type="submission" date="2021-04" db="EMBL/GenBank/DDBJ databases">
        <authorList>
            <person name="De Guttry C."/>
            <person name="Zahm M."/>
            <person name="Klopp C."/>
            <person name="Cabau C."/>
            <person name="Louis A."/>
            <person name="Berthelot C."/>
            <person name="Parey E."/>
            <person name="Roest Crollius H."/>
            <person name="Montfort J."/>
            <person name="Robinson-Rechavi M."/>
            <person name="Bucao C."/>
            <person name="Bouchez O."/>
            <person name="Gislard M."/>
            <person name="Lluch J."/>
            <person name="Milhes M."/>
            <person name="Lampietro C."/>
            <person name="Lopez Roques C."/>
            <person name="Donnadieu C."/>
            <person name="Braasch I."/>
            <person name="Desvignes T."/>
            <person name="Postlethwait J."/>
            <person name="Bobe J."/>
            <person name="Wedekind C."/>
            <person name="Guiguen Y."/>
        </authorList>
    </citation>
    <scope>NUCLEOTIDE SEQUENCE [LARGE SCALE GENOMIC DNA]</scope>
    <source>
        <strain evidence="3">Cs_M1</strain>
        <tissue evidence="3">Blood</tissue>
    </source>
</reference>
<dbReference type="GO" id="GO:0005739">
    <property type="term" value="C:mitochondrion"/>
    <property type="evidence" value="ECO:0007669"/>
    <property type="project" value="InterPro"/>
</dbReference>
<organism evidence="3 4">
    <name type="scientific">Coregonus suidteri</name>
    <dbReference type="NCBI Taxonomy" id="861788"/>
    <lineage>
        <taxon>Eukaryota</taxon>
        <taxon>Metazoa</taxon>
        <taxon>Chordata</taxon>
        <taxon>Craniata</taxon>
        <taxon>Vertebrata</taxon>
        <taxon>Euteleostomi</taxon>
        <taxon>Actinopterygii</taxon>
        <taxon>Neopterygii</taxon>
        <taxon>Teleostei</taxon>
        <taxon>Protacanthopterygii</taxon>
        <taxon>Salmoniformes</taxon>
        <taxon>Salmonidae</taxon>
        <taxon>Coregoninae</taxon>
        <taxon>Coregonus</taxon>
    </lineage>
</organism>
<dbReference type="Gene3D" id="3.40.630.30">
    <property type="match status" value="1"/>
</dbReference>
<feature type="domain" description="GCN5-related N-acetyltransferase Rv2170-like" evidence="2">
    <location>
        <begin position="46"/>
        <end position="114"/>
    </location>
</feature>
<dbReference type="PANTHER" id="PTHR15298:SF17">
    <property type="entry name" value="GLYCINE N-ACYLTRANSFERASE-LIKE PROTEIN"/>
    <property type="match status" value="1"/>
</dbReference>
<dbReference type="EC" id="2.3.1.-" evidence="1"/>
<dbReference type="SUPFAM" id="SSF55729">
    <property type="entry name" value="Acyl-CoA N-acyltransferases (Nat)"/>
    <property type="match status" value="1"/>
</dbReference>
<dbReference type="Proteomes" id="UP001356427">
    <property type="component" value="Unassembled WGS sequence"/>
</dbReference>
<evidence type="ECO:0000259" key="2">
    <source>
        <dbReference type="Pfam" id="PF08445"/>
    </source>
</evidence>
<keyword evidence="1" id="KW-0808">Transferase</keyword>
<dbReference type="EMBL" id="JAGTTL010000001">
    <property type="protein sequence ID" value="KAK6328389.1"/>
    <property type="molecule type" value="Genomic_DNA"/>
</dbReference>
<proteinExistence type="inferred from homology"/>
<dbReference type="GO" id="GO:0047961">
    <property type="term" value="F:glycine N-acyltransferase activity"/>
    <property type="evidence" value="ECO:0007669"/>
    <property type="project" value="InterPro"/>
</dbReference>
<dbReference type="Pfam" id="PF08445">
    <property type="entry name" value="FR47"/>
    <property type="match status" value="1"/>
</dbReference>
<accession>A0AAN8MCV3</accession>
<comment type="similarity">
    <text evidence="1">Belongs to the glycine N-acyltransferase family.</text>
</comment>